<dbReference type="EMBL" id="FNGL01000003">
    <property type="protein sequence ID" value="SDK94683.1"/>
    <property type="molecule type" value="Genomic_DNA"/>
</dbReference>
<keyword evidence="6" id="KW-1185">Reference proteome</keyword>
<evidence type="ECO:0000259" key="3">
    <source>
        <dbReference type="SMART" id="SM01119"/>
    </source>
</evidence>
<dbReference type="PANTHER" id="PTHR28004:SF2">
    <property type="entry name" value="D-SERINE DEHYDRATASE"/>
    <property type="match status" value="1"/>
</dbReference>
<reference evidence="4 6" key="1">
    <citation type="submission" date="2016-10" db="EMBL/GenBank/DDBJ databases">
        <authorList>
            <person name="Varghese N."/>
            <person name="Submissions S."/>
        </authorList>
    </citation>
    <scope>NUCLEOTIDE SEQUENCE [LARGE SCALE GENOMIC DNA]</scope>
    <source>
        <strain evidence="4 6">NLAE-zl-C224</strain>
    </source>
</reference>
<evidence type="ECO:0000256" key="2">
    <source>
        <dbReference type="ARBA" id="ARBA00023239"/>
    </source>
</evidence>
<dbReference type="GO" id="GO:0008721">
    <property type="term" value="F:D-serine ammonia-lyase activity"/>
    <property type="evidence" value="ECO:0007669"/>
    <property type="project" value="TreeGrafter"/>
</dbReference>
<name>A0A1G9G336_CLOCO</name>
<dbReference type="InterPro" id="IPR042208">
    <property type="entry name" value="D-ser_dehydrat-like_sf"/>
</dbReference>
<dbReference type="InterPro" id="IPR026956">
    <property type="entry name" value="D-ser_dehydrat-like_dom"/>
</dbReference>
<sequence>MCLSKYSFLDTPSLIVDYDIMMDNIDFMQRKANKYNVKLRPHTKTHKMPYIAKLQLEKGAKGITVAKVGEAEVMKDSGINDIFIANEIVGISKLKRVRELNRKINISIGVDNKFQIDQLQQVFKNEEKPIKVLIEIEVGEERSGIITKEQLVDLVEYIKTKDRIKLKGVFSHEGHCYNVENSEKCIEESLISQRKTIKAGEIVKSLGVDIDTISIGSTPSLMHGEILPQITEIRPGTYIFMDTSQGFAIGDFNRCAATVLSTIISKPTEKRIVLDAGAKALTAQFRTKGICSTNVTNGLIKNSDGIMLSGVYDEHGLINNKDFSKKVNIGDKIEIIPNHICPVCNLYEKAYLVKKGKVIKEVSILGRGQIQ</sequence>
<dbReference type="EC" id="4.1.2.42" evidence="5"/>
<evidence type="ECO:0000313" key="5">
    <source>
        <dbReference type="EMBL" id="SQB35474.1"/>
    </source>
</evidence>
<protein>
    <submittedName>
        <fullName evidence="5">Alanine racemase</fullName>
        <ecNumber evidence="5">4.1.2.42</ecNumber>
    </submittedName>
    <submittedName>
        <fullName evidence="4">D-serine deaminase, pyridoxal phosphate-dependent</fullName>
    </submittedName>
</protein>
<evidence type="ECO:0000313" key="4">
    <source>
        <dbReference type="EMBL" id="SDK94683.1"/>
    </source>
</evidence>
<gene>
    <name evidence="5" type="ORF">NCTC13028_01982</name>
    <name evidence="4" type="ORF">SAMN05216497_1036</name>
</gene>
<evidence type="ECO:0000313" key="6">
    <source>
        <dbReference type="Proteomes" id="UP000198811"/>
    </source>
</evidence>
<dbReference type="Gene3D" id="3.20.20.10">
    <property type="entry name" value="Alanine racemase"/>
    <property type="match status" value="1"/>
</dbReference>
<dbReference type="Gene3D" id="2.40.37.20">
    <property type="entry name" value="D-serine dehydratase-like domain"/>
    <property type="match status" value="1"/>
</dbReference>
<dbReference type="GO" id="GO:0036088">
    <property type="term" value="P:D-serine catabolic process"/>
    <property type="evidence" value="ECO:0007669"/>
    <property type="project" value="TreeGrafter"/>
</dbReference>
<dbReference type="GO" id="GO:0043876">
    <property type="term" value="F:D-threonine aldolase activity"/>
    <property type="evidence" value="ECO:0007669"/>
    <property type="project" value="UniProtKB-EC"/>
</dbReference>
<dbReference type="RefSeq" id="WP_089863707.1">
    <property type="nucleotide sequence ID" value="NZ_CP173238.1"/>
</dbReference>
<dbReference type="STRING" id="1494.SAMN05216497_1036"/>
<proteinExistence type="inferred from homology"/>
<dbReference type="EMBL" id="UAWC01000024">
    <property type="protein sequence ID" value="SQB35474.1"/>
    <property type="molecule type" value="Genomic_DNA"/>
</dbReference>
<accession>A0A1G9G336</accession>
<dbReference type="SUPFAM" id="SSF51419">
    <property type="entry name" value="PLP-binding barrel"/>
    <property type="match status" value="1"/>
</dbReference>
<dbReference type="AlphaFoldDB" id="A0A1G9G336"/>
<dbReference type="PANTHER" id="PTHR28004">
    <property type="entry name" value="ZGC:162816-RELATED"/>
    <property type="match status" value="1"/>
</dbReference>
<dbReference type="Proteomes" id="UP000250223">
    <property type="component" value="Unassembled WGS sequence"/>
</dbReference>
<dbReference type="Pfam" id="PF01168">
    <property type="entry name" value="Ala_racemase_N"/>
    <property type="match status" value="1"/>
</dbReference>
<organism evidence="5 7">
    <name type="scientific">Clostridium cochlearium</name>
    <dbReference type="NCBI Taxonomy" id="1494"/>
    <lineage>
        <taxon>Bacteria</taxon>
        <taxon>Bacillati</taxon>
        <taxon>Bacillota</taxon>
        <taxon>Clostridia</taxon>
        <taxon>Eubacteriales</taxon>
        <taxon>Clostridiaceae</taxon>
        <taxon>Clostridium</taxon>
    </lineage>
</organism>
<dbReference type="Proteomes" id="UP000198811">
    <property type="component" value="Unassembled WGS sequence"/>
</dbReference>
<keyword evidence="2 5" id="KW-0456">Lyase</keyword>
<dbReference type="Pfam" id="PF14031">
    <property type="entry name" value="D-ser_dehydrat"/>
    <property type="match status" value="1"/>
</dbReference>
<dbReference type="OrthoDB" id="9788869at2"/>
<dbReference type="SMART" id="SM01119">
    <property type="entry name" value="D-ser_dehydrat"/>
    <property type="match status" value="1"/>
</dbReference>
<evidence type="ECO:0000256" key="1">
    <source>
        <dbReference type="ARBA" id="ARBA00005323"/>
    </source>
</evidence>
<dbReference type="InterPro" id="IPR051466">
    <property type="entry name" value="D-amino_acid_metab_enzyme"/>
</dbReference>
<feature type="domain" description="D-serine dehydratase-like" evidence="3">
    <location>
        <begin position="256"/>
        <end position="354"/>
    </location>
</feature>
<dbReference type="InterPro" id="IPR029066">
    <property type="entry name" value="PLP-binding_barrel"/>
</dbReference>
<comment type="similarity">
    <text evidence="1">Belongs to the DSD1 family.</text>
</comment>
<dbReference type="InterPro" id="IPR001608">
    <property type="entry name" value="Ala_racemase_N"/>
</dbReference>
<reference evidence="5 7" key="2">
    <citation type="submission" date="2018-06" db="EMBL/GenBank/DDBJ databases">
        <authorList>
            <consortium name="Pathogen Informatics"/>
            <person name="Doyle S."/>
        </authorList>
    </citation>
    <scope>NUCLEOTIDE SEQUENCE [LARGE SCALE GENOMIC DNA]</scope>
    <source>
        <strain evidence="5 7">NCTC13028</strain>
    </source>
</reference>
<evidence type="ECO:0000313" key="7">
    <source>
        <dbReference type="Proteomes" id="UP000250223"/>
    </source>
</evidence>